<keyword evidence="1" id="KW-1185">Reference proteome</keyword>
<dbReference type="AlphaFoldDB" id="A0A6P8AQ58"/>
<organism evidence="1 2">
    <name type="scientific">Pyricularia grisea</name>
    <name type="common">Crabgrass-specific blast fungus</name>
    <name type="synonym">Magnaporthe grisea</name>
    <dbReference type="NCBI Taxonomy" id="148305"/>
    <lineage>
        <taxon>Eukaryota</taxon>
        <taxon>Fungi</taxon>
        <taxon>Dikarya</taxon>
        <taxon>Ascomycota</taxon>
        <taxon>Pezizomycotina</taxon>
        <taxon>Sordariomycetes</taxon>
        <taxon>Sordariomycetidae</taxon>
        <taxon>Magnaporthales</taxon>
        <taxon>Pyriculariaceae</taxon>
        <taxon>Pyricularia</taxon>
    </lineage>
</organism>
<reference evidence="1 2" key="1">
    <citation type="journal article" date="2019" name="Mol. Biol. Evol.">
        <title>Blast fungal genomes show frequent chromosomal changes, gene gains and losses, and effector gene turnover.</title>
        <authorList>
            <person name="Gomez Luciano L.B."/>
            <person name="Jason Tsai I."/>
            <person name="Chuma I."/>
            <person name="Tosa Y."/>
            <person name="Chen Y.H."/>
            <person name="Li J.Y."/>
            <person name="Li M.Y."/>
            <person name="Jade Lu M.Y."/>
            <person name="Nakayashiki H."/>
            <person name="Li W.H."/>
        </authorList>
    </citation>
    <scope>NUCLEOTIDE SEQUENCE [LARGE SCALE GENOMIC DNA]</scope>
    <source>
        <strain evidence="1 2">NI907</strain>
    </source>
</reference>
<protein>
    <submittedName>
        <fullName evidence="2">Uncharacterized protein</fullName>
    </submittedName>
</protein>
<evidence type="ECO:0000313" key="2">
    <source>
        <dbReference type="RefSeq" id="XP_030977032.1"/>
    </source>
</evidence>
<dbReference type="GeneID" id="41966285"/>
<evidence type="ECO:0000313" key="1">
    <source>
        <dbReference type="Proteomes" id="UP000515153"/>
    </source>
</evidence>
<proteinExistence type="predicted"/>
<name>A0A6P8AQ58_PYRGI</name>
<reference evidence="2" key="2">
    <citation type="submission" date="2019-10" db="EMBL/GenBank/DDBJ databases">
        <authorList>
            <consortium name="NCBI Genome Project"/>
        </authorList>
    </citation>
    <scope>NUCLEOTIDE SEQUENCE</scope>
    <source>
        <strain evidence="2">NI907</strain>
    </source>
</reference>
<gene>
    <name evidence="2" type="ORF">PgNI_11413</name>
</gene>
<sequence length="187" mass="20247">MKPIYELCASLDIPPPPNGRLHLGCVLTNVGTTTRDAFAGPTAQPRRPHRHIRFAPSGEYLARTLDHGGVLRYLQLTRGEKPLYVVTGFKCVVGATLVGKGAERRGLGVAVPAQAWGEDEGGVNDFGGQKAFLLGYRTLRMTWAAKEKMDSRTQKSELLDMENWKIEEDIGGPGEIVGRGGGYGNLG</sequence>
<dbReference type="RefSeq" id="XP_030977032.1">
    <property type="nucleotide sequence ID" value="XM_031131380.1"/>
</dbReference>
<accession>A0A6P8AQ58</accession>
<dbReference type="Proteomes" id="UP000515153">
    <property type="component" value="Chromosome VI"/>
</dbReference>
<dbReference type="KEGG" id="pgri:PgNI_11413"/>
<reference evidence="2" key="3">
    <citation type="submission" date="2025-08" db="UniProtKB">
        <authorList>
            <consortium name="RefSeq"/>
        </authorList>
    </citation>
    <scope>IDENTIFICATION</scope>
    <source>
        <strain evidence="2">NI907</strain>
    </source>
</reference>